<name>A0A844G5N8_9BACT</name>
<dbReference type="GO" id="GO:0046872">
    <property type="term" value="F:metal ion binding"/>
    <property type="evidence" value="ECO:0007669"/>
    <property type="project" value="UniProtKB-KW"/>
</dbReference>
<evidence type="ECO:0000256" key="3">
    <source>
        <dbReference type="ARBA" id="ARBA00023002"/>
    </source>
</evidence>
<sequence>MQTRLEKEKSLPIVAEVDVLVAGGGPAGVGAALGAARNGAKTMLIEQANCLGGMATSGMMSHWCGGTESPLLDEIFARTKASPLLPPATSERAAGWATAHEAQKTALQELLLEAGVTLQYHTRIAGAVVEAGCVKGVITESKSGREVILAHTVIDATGDGDAAAAAGAEFVLGRPEDNVCQPVTLMFRIGGVDHERAAFPGSFESRIDLPKGEIQTLGHEHLPFPAGHVLLYPAPLPGEVCVNMTNVIGIDGTSVRDLTRAEIVCREQMVRIIRFLREFVPGYENCYAVTSASNVGVRETRHFKALYELTEFDIVEAKLFDDWIATRNLFNFDIHSLKGPGLDEHGAQHKFRSKGKYSIPFRCCIPQKLDGLLLSGRNIDGTHKAHSNFRVMPICLNIGQGVGTAAALAARHKIAARDVDVREVQKLLMQAGIQP</sequence>
<dbReference type="Pfam" id="PF12831">
    <property type="entry name" value="FAD_oxidored"/>
    <property type="match status" value="1"/>
</dbReference>
<evidence type="ECO:0000256" key="5">
    <source>
        <dbReference type="ARBA" id="ARBA00023014"/>
    </source>
</evidence>
<reference evidence="6 7" key="1">
    <citation type="submission" date="2019-08" db="EMBL/GenBank/DDBJ databases">
        <title>In-depth cultivation of the pig gut microbiome towards novel bacterial diversity and tailored functional studies.</title>
        <authorList>
            <person name="Wylensek D."/>
            <person name="Hitch T.C.A."/>
            <person name="Clavel T."/>
        </authorList>
    </citation>
    <scope>NUCLEOTIDE SEQUENCE [LARGE SCALE GENOMIC DNA]</scope>
    <source>
        <strain evidence="6 7">BBE-744-WT-12</strain>
    </source>
</reference>
<organism evidence="6 7">
    <name type="scientific">Victivallis lenta</name>
    <dbReference type="NCBI Taxonomy" id="2606640"/>
    <lineage>
        <taxon>Bacteria</taxon>
        <taxon>Pseudomonadati</taxon>
        <taxon>Lentisphaerota</taxon>
        <taxon>Lentisphaeria</taxon>
        <taxon>Victivallales</taxon>
        <taxon>Victivallaceae</taxon>
        <taxon>Victivallis</taxon>
    </lineage>
</organism>
<dbReference type="EMBL" id="VUNS01000022">
    <property type="protein sequence ID" value="MST98676.1"/>
    <property type="molecule type" value="Genomic_DNA"/>
</dbReference>
<dbReference type="RefSeq" id="WP_154419580.1">
    <property type="nucleotide sequence ID" value="NZ_VUNS01000022.1"/>
</dbReference>
<dbReference type="InterPro" id="IPR039650">
    <property type="entry name" value="HdrA-like"/>
</dbReference>
<dbReference type="GO" id="GO:0051539">
    <property type="term" value="F:4 iron, 4 sulfur cluster binding"/>
    <property type="evidence" value="ECO:0007669"/>
    <property type="project" value="UniProtKB-KW"/>
</dbReference>
<keyword evidence="5" id="KW-0411">Iron-sulfur</keyword>
<evidence type="ECO:0000313" key="6">
    <source>
        <dbReference type="EMBL" id="MST98676.1"/>
    </source>
</evidence>
<keyword evidence="1" id="KW-0004">4Fe-4S</keyword>
<dbReference type="InterPro" id="IPR036188">
    <property type="entry name" value="FAD/NAD-bd_sf"/>
</dbReference>
<keyword evidence="7" id="KW-1185">Reference proteome</keyword>
<dbReference type="SUPFAM" id="SSF51905">
    <property type="entry name" value="FAD/NAD(P)-binding domain"/>
    <property type="match status" value="1"/>
</dbReference>
<evidence type="ECO:0000256" key="1">
    <source>
        <dbReference type="ARBA" id="ARBA00022485"/>
    </source>
</evidence>
<keyword evidence="3" id="KW-0560">Oxidoreductase</keyword>
<dbReference type="PRINTS" id="PR00411">
    <property type="entry name" value="PNDRDTASEI"/>
</dbReference>
<dbReference type="PANTHER" id="PTHR43498:SF1">
    <property type="entry name" value="COB--COM HETERODISULFIDE REDUCTASE IRON-SULFUR SUBUNIT A"/>
    <property type="match status" value="1"/>
</dbReference>
<keyword evidence="2" id="KW-0479">Metal-binding</keyword>
<keyword evidence="4" id="KW-0408">Iron</keyword>
<gene>
    <name evidence="6" type="ORF">FYJ85_16680</name>
</gene>
<comment type="caution">
    <text evidence="6">The sequence shown here is derived from an EMBL/GenBank/DDBJ whole genome shotgun (WGS) entry which is preliminary data.</text>
</comment>
<dbReference type="Proteomes" id="UP000435649">
    <property type="component" value="Unassembled WGS sequence"/>
</dbReference>
<evidence type="ECO:0000256" key="2">
    <source>
        <dbReference type="ARBA" id="ARBA00022723"/>
    </source>
</evidence>
<proteinExistence type="predicted"/>
<dbReference type="PANTHER" id="PTHR43498">
    <property type="entry name" value="FERREDOXIN:COB-COM HETERODISULFIDE REDUCTASE SUBUNIT A"/>
    <property type="match status" value="1"/>
</dbReference>
<dbReference type="GO" id="GO:0016491">
    <property type="term" value="F:oxidoreductase activity"/>
    <property type="evidence" value="ECO:0007669"/>
    <property type="project" value="UniProtKB-KW"/>
</dbReference>
<dbReference type="AlphaFoldDB" id="A0A844G5N8"/>
<evidence type="ECO:0000256" key="4">
    <source>
        <dbReference type="ARBA" id="ARBA00023004"/>
    </source>
</evidence>
<dbReference type="Gene3D" id="3.50.50.60">
    <property type="entry name" value="FAD/NAD(P)-binding domain"/>
    <property type="match status" value="1"/>
</dbReference>
<protein>
    <submittedName>
        <fullName evidence="6">FAD-dependent oxidoreductase</fullName>
    </submittedName>
</protein>
<evidence type="ECO:0000313" key="7">
    <source>
        <dbReference type="Proteomes" id="UP000435649"/>
    </source>
</evidence>
<accession>A0A844G5N8</accession>